<feature type="domain" description="CBM6" evidence="2">
    <location>
        <begin position="417"/>
        <end position="538"/>
    </location>
</feature>
<sequence>MKTIGMILLAFSFFSFSIHIHAKSIEAQEESVVDGNGSTIYSPTASTGFMDAGATYPKVIEVKNSSASNGSLIATFDQGKMENNRLVWPIYKSDDKGKNWTKIVDFTNDFSQYPLQMNPFLYEVERDTTYSKKGDILLAGILKPEDESKTVLAIYKSSDLGKTWSLLSIVDEGGPADYDPSPDSTTTPIWEPALYLNGNGDLSVYYSDERQKNDDILQALVMKTSTDGGKTWGALSNVVAVPNKHDRPGMLTMTQLPDNTFIASYEVVNKPSMTENFAQVYIKKSNDGINWNANDLGTPIYSSDGRTPGSSPSITWVDDGSVNGKILIASKWGINSLPGLEDNQNFYTNKNLGDGIWEREPLPVTFSSLDDSAHNTAYSQSIIMSADNKQIFQIVTVENDTSELNDVKFGSLPTRFQKYEAESAQLDNVRIVDHYDASEGEKVGDINFSNSRIKFTNVAVSEDGEYEMLIRYDNGYSQEAKHKLIINGVQQSDVVYPKTKHWGRFQWVTVKIQLGEGINTIELSHKENFAEIDCIYIH</sequence>
<dbReference type="GO" id="GO:0016787">
    <property type="term" value="F:hydrolase activity"/>
    <property type="evidence" value="ECO:0007669"/>
    <property type="project" value="UniProtKB-KW"/>
</dbReference>
<dbReference type="EMBL" id="CP034465">
    <property type="protein sequence ID" value="AZP03569.1"/>
    <property type="molecule type" value="Genomic_DNA"/>
</dbReference>
<dbReference type="SUPFAM" id="SSF50939">
    <property type="entry name" value="Sialidases"/>
    <property type="match status" value="1"/>
</dbReference>
<name>A0A3S9H880_9LACT</name>
<feature type="chain" id="PRO_5019098448" evidence="1">
    <location>
        <begin position="23"/>
        <end position="538"/>
    </location>
</feature>
<dbReference type="PROSITE" id="PS51175">
    <property type="entry name" value="CBM6"/>
    <property type="match status" value="1"/>
</dbReference>
<dbReference type="AlphaFoldDB" id="A0A3S9H880"/>
<proteinExistence type="predicted"/>
<organism evidence="3 4">
    <name type="scientific">Jeotgalibaca ciconiae</name>
    <dbReference type="NCBI Taxonomy" id="2496265"/>
    <lineage>
        <taxon>Bacteria</taxon>
        <taxon>Bacillati</taxon>
        <taxon>Bacillota</taxon>
        <taxon>Bacilli</taxon>
        <taxon>Lactobacillales</taxon>
        <taxon>Carnobacteriaceae</taxon>
        <taxon>Jeotgalibaca</taxon>
    </lineage>
</organism>
<dbReference type="InterPro" id="IPR008979">
    <property type="entry name" value="Galactose-bd-like_sf"/>
</dbReference>
<keyword evidence="4" id="KW-1185">Reference proteome</keyword>
<feature type="signal peptide" evidence="1">
    <location>
        <begin position="1"/>
        <end position="22"/>
    </location>
</feature>
<protein>
    <submittedName>
        <fullName evidence="3">Glycosyl hydrolase family 31</fullName>
    </submittedName>
</protein>
<gene>
    <name evidence="3" type="ORF">EJN90_02165</name>
</gene>
<reference evidence="4" key="1">
    <citation type="submission" date="2018-12" db="EMBL/GenBank/DDBJ databases">
        <title>Complete genome sequencing of Jeotgalibaca sp. H21T32.</title>
        <authorList>
            <person name="Bae J.-W."/>
            <person name="Lee S.-Y."/>
        </authorList>
    </citation>
    <scope>NUCLEOTIDE SEQUENCE [LARGE SCALE GENOMIC DNA]</scope>
    <source>
        <strain evidence="4">H21T32</strain>
    </source>
</reference>
<dbReference type="InterPro" id="IPR011040">
    <property type="entry name" value="Sialidase"/>
</dbReference>
<dbReference type="PANTHER" id="PTHR38792">
    <property type="entry name" value="BNR/ASP-BOX REPEAT DOMAIN PROTEIN (AFU_ORTHOLOGUE AFUA_7G06430)-RELATED"/>
    <property type="match status" value="1"/>
</dbReference>
<dbReference type="OrthoDB" id="2329309at2"/>
<dbReference type="CDD" id="cd15482">
    <property type="entry name" value="Sialidase_non-viral"/>
    <property type="match status" value="1"/>
</dbReference>
<dbReference type="Pfam" id="PF13088">
    <property type="entry name" value="BNR_2"/>
    <property type="match status" value="1"/>
</dbReference>
<keyword evidence="1" id="KW-0732">Signal</keyword>
<evidence type="ECO:0000313" key="3">
    <source>
        <dbReference type="EMBL" id="AZP03569.1"/>
    </source>
</evidence>
<accession>A0A3S9H880</accession>
<evidence type="ECO:0000259" key="2">
    <source>
        <dbReference type="PROSITE" id="PS51175"/>
    </source>
</evidence>
<dbReference type="Proteomes" id="UP000273326">
    <property type="component" value="Chromosome"/>
</dbReference>
<dbReference type="Gene3D" id="2.60.120.260">
    <property type="entry name" value="Galactose-binding domain-like"/>
    <property type="match status" value="1"/>
</dbReference>
<dbReference type="RefSeq" id="WP_126108660.1">
    <property type="nucleotide sequence ID" value="NZ_CP034465.1"/>
</dbReference>
<dbReference type="SUPFAM" id="SSF49785">
    <property type="entry name" value="Galactose-binding domain-like"/>
    <property type="match status" value="1"/>
</dbReference>
<evidence type="ECO:0000256" key="1">
    <source>
        <dbReference type="SAM" id="SignalP"/>
    </source>
</evidence>
<dbReference type="InterPro" id="IPR005084">
    <property type="entry name" value="CBM6"/>
</dbReference>
<dbReference type="KEGG" id="jeh:EJN90_02165"/>
<evidence type="ECO:0000313" key="4">
    <source>
        <dbReference type="Proteomes" id="UP000273326"/>
    </source>
</evidence>
<dbReference type="GO" id="GO:0030246">
    <property type="term" value="F:carbohydrate binding"/>
    <property type="evidence" value="ECO:0007669"/>
    <property type="project" value="InterPro"/>
</dbReference>
<dbReference type="Gene3D" id="2.120.10.10">
    <property type="match status" value="1"/>
</dbReference>
<dbReference type="Pfam" id="PF16990">
    <property type="entry name" value="CBM_35"/>
    <property type="match status" value="1"/>
</dbReference>
<dbReference type="PANTHER" id="PTHR38792:SF3">
    <property type="entry name" value="BNR_ASP-BOX REPEAT DOMAIN PROTEIN (AFU_ORTHOLOGUE AFUA_7G06430)-RELATED"/>
    <property type="match status" value="1"/>
</dbReference>
<dbReference type="InterPro" id="IPR036278">
    <property type="entry name" value="Sialidase_sf"/>
</dbReference>
<keyword evidence="3" id="KW-0378">Hydrolase</keyword>